<dbReference type="OrthoDB" id="32523at2"/>
<name>W0L3X1_9GAMM</name>
<dbReference type="KEGG" id="sfo:Z042_00945"/>
<evidence type="ECO:0000313" key="5">
    <source>
        <dbReference type="EMBL" id="AHG18371.1"/>
    </source>
</evidence>
<keyword evidence="2" id="KW-0238">DNA-binding</keyword>
<reference evidence="5 6" key="2">
    <citation type="submission" date="2015-03" db="EMBL/GenBank/DDBJ databases">
        <authorList>
            <person name="Chan K.-G."/>
        </authorList>
    </citation>
    <scope>NUCLEOTIDE SEQUENCE [LARGE SCALE GENOMIC DNA]</scope>
    <source>
        <strain evidence="5 6">RB-25</strain>
    </source>
</reference>
<dbReference type="InterPro" id="IPR000835">
    <property type="entry name" value="HTH_MarR-typ"/>
</dbReference>
<dbReference type="RefSeq" id="WP_024910923.1">
    <property type="nucleotide sequence ID" value="NZ_CP007044.2"/>
</dbReference>
<dbReference type="SUPFAM" id="SSF46785">
    <property type="entry name" value="Winged helix' DNA-binding domain"/>
    <property type="match status" value="1"/>
</dbReference>
<dbReference type="Proteomes" id="UP000019030">
    <property type="component" value="Chromosome"/>
</dbReference>
<keyword evidence="3" id="KW-0804">Transcription</keyword>
<dbReference type="GO" id="GO:0003700">
    <property type="term" value="F:DNA-binding transcription factor activity"/>
    <property type="evidence" value="ECO:0007669"/>
    <property type="project" value="InterPro"/>
</dbReference>
<evidence type="ECO:0000313" key="6">
    <source>
        <dbReference type="Proteomes" id="UP000019030"/>
    </source>
</evidence>
<protein>
    <submittedName>
        <fullName evidence="5">MarR family transcriptional regulator</fullName>
    </submittedName>
</protein>
<dbReference type="PANTHER" id="PTHR42756:SF1">
    <property type="entry name" value="TRANSCRIPTIONAL REPRESSOR OF EMRAB OPERON"/>
    <property type="match status" value="1"/>
</dbReference>
<dbReference type="SMART" id="SM00347">
    <property type="entry name" value="HTH_MARR"/>
    <property type="match status" value="1"/>
</dbReference>
<sequence length="179" mass="20294">MKKRPADAVDAILAQWQRERPDLATHVMGPIGRLNRCMTLIQRRLEKIFSTFGMTFWEFDVLATLRRSGTPYCLTPTCLFSTMMISSGTMTHRLQRLEASGWVQRIANQQDARSMLVQLTPEGLALIDRAVEAHVDNEHDILSLLPAEAVESLDTSLSLWLSALEETPTESHTERNDKK</sequence>
<dbReference type="AlphaFoldDB" id="W0L3X1"/>
<dbReference type="STRING" id="1441930.Z042_00945"/>
<accession>W0L3X1</accession>
<keyword evidence="6" id="KW-1185">Reference proteome</keyword>
<proteinExistence type="predicted"/>
<evidence type="ECO:0000256" key="3">
    <source>
        <dbReference type="ARBA" id="ARBA00023163"/>
    </source>
</evidence>
<gene>
    <name evidence="5" type="ORF">Z042_00945</name>
</gene>
<dbReference type="EMBL" id="CP007044">
    <property type="protein sequence ID" value="AHG18371.1"/>
    <property type="molecule type" value="Genomic_DNA"/>
</dbReference>
<evidence type="ECO:0000256" key="1">
    <source>
        <dbReference type="ARBA" id="ARBA00023015"/>
    </source>
</evidence>
<dbReference type="PROSITE" id="PS50995">
    <property type="entry name" value="HTH_MARR_2"/>
    <property type="match status" value="1"/>
</dbReference>
<dbReference type="eggNOG" id="COG1846">
    <property type="taxonomic scope" value="Bacteria"/>
</dbReference>
<reference evidence="5 6" key="1">
    <citation type="submission" date="2014-01" db="EMBL/GenBank/DDBJ databases">
        <title>Isolation of Serratia multitudinisentens RB-25 from Ex-Landfill site.</title>
        <authorList>
            <person name="Robson E.H.J."/>
        </authorList>
    </citation>
    <scope>NUCLEOTIDE SEQUENCE [LARGE SCALE GENOMIC DNA]</scope>
    <source>
        <strain evidence="5 6">RB-25</strain>
    </source>
</reference>
<dbReference type="Pfam" id="PF12802">
    <property type="entry name" value="MarR_2"/>
    <property type="match status" value="1"/>
</dbReference>
<organism evidence="5 6">
    <name type="scientific">Chania multitudinisentens RB-25</name>
    <dbReference type="NCBI Taxonomy" id="1441930"/>
    <lineage>
        <taxon>Bacteria</taxon>
        <taxon>Pseudomonadati</taxon>
        <taxon>Pseudomonadota</taxon>
        <taxon>Gammaproteobacteria</taxon>
        <taxon>Enterobacterales</taxon>
        <taxon>Yersiniaceae</taxon>
        <taxon>Chania</taxon>
    </lineage>
</organism>
<evidence type="ECO:0000259" key="4">
    <source>
        <dbReference type="PROSITE" id="PS50995"/>
    </source>
</evidence>
<dbReference type="HOGENOM" id="CLU_083287_27_5_6"/>
<evidence type="ECO:0000256" key="2">
    <source>
        <dbReference type="ARBA" id="ARBA00023125"/>
    </source>
</evidence>
<dbReference type="InterPro" id="IPR036388">
    <property type="entry name" value="WH-like_DNA-bd_sf"/>
</dbReference>
<dbReference type="InterPro" id="IPR036390">
    <property type="entry name" value="WH_DNA-bd_sf"/>
</dbReference>
<dbReference type="PATRIC" id="fig|1441930.4.peg.195"/>
<keyword evidence="1" id="KW-0805">Transcription regulation</keyword>
<dbReference type="PANTHER" id="PTHR42756">
    <property type="entry name" value="TRANSCRIPTIONAL REGULATOR, MARR"/>
    <property type="match status" value="1"/>
</dbReference>
<feature type="domain" description="HTH marR-type" evidence="4">
    <location>
        <begin position="24"/>
        <end position="162"/>
    </location>
</feature>
<dbReference type="PRINTS" id="PR00598">
    <property type="entry name" value="HTHMARR"/>
</dbReference>
<dbReference type="Gene3D" id="1.10.10.10">
    <property type="entry name" value="Winged helix-like DNA-binding domain superfamily/Winged helix DNA-binding domain"/>
    <property type="match status" value="1"/>
</dbReference>
<dbReference type="GO" id="GO:0003677">
    <property type="term" value="F:DNA binding"/>
    <property type="evidence" value="ECO:0007669"/>
    <property type="project" value="UniProtKB-KW"/>
</dbReference>